<evidence type="ECO:0000256" key="10">
    <source>
        <dbReference type="PROSITE-ProRule" id="PRU00886"/>
    </source>
</evidence>
<dbReference type="HAMAP" id="MF_00344">
    <property type="entry name" value="GMP_synthase"/>
    <property type="match status" value="1"/>
</dbReference>
<feature type="active site" evidence="9">
    <location>
        <position position="188"/>
    </location>
</feature>
<dbReference type="STRING" id="1618484.UR56_C0003G0030"/>
<comment type="subunit">
    <text evidence="9">Homodimer.</text>
</comment>
<reference evidence="12 13" key="1">
    <citation type="journal article" date="2015" name="Nature">
        <title>rRNA introns, odd ribosomes, and small enigmatic genomes across a large radiation of phyla.</title>
        <authorList>
            <person name="Brown C.T."/>
            <person name="Hug L.A."/>
            <person name="Thomas B.C."/>
            <person name="Sharon I."/>
            <person name="Castelle C.J."/>
            <person name="Singh A."/>
            <person name="Wilkins M.J."/>
            <person name="Williams K.H."/>
            <person name="Banfield J.F."/>
        </authorList>
    </citation>
    <scope>NUCLEOTIDE SEQUENCE [LARGE SCALE GENOMIC DNA]</scope>
</reference>
<evidence type="ECO:0000313" key="13">
    <source>
        <dbReference type="Proteomes" id="UP000034004"/>
    </source>
</evidence>
<dbReference type="NCBIfam" id="TIGR00888">
    <property type="entry name" value="guaA_Nterm"/>
    <property type="match status" value="1"/>
</dbReference>
<keyword evidence="6 9" id="KW-0658">Purine biosynthesis</keyword>
<dbReference type="UniPathway" id="UPA00189">
    <property type="reaction ID" value="UER00296"/>
</dbReference>
<dbReference type="Gene3D" id="3.40.50.880">
    <property type="match status" value="1"/>
</dbReference>
<dbReference type="EMBL" id="LBPR01000003">
    <property type="protein sequence ID" value="KKP62923.1"/>
    <property type="molecule type" value="Genomic_DNA"/>
</dbReference>
<evidence type="ECO:0000256" key="4">
    <source>
        <dbReference type="ARBA" id="ARBA00022741"/>
    </source>
</evidence>
<dbReference type="InterPro" id="IPR004739">
    <property type="entry name" value="GMP_synth_GATase"/>
</dbReference>
<keyword evidence="7 9" id="KW-0067">ATP-binding</keyword>
<dbReference type="Proteomes" id="UP000034004">
    <property type="component" value="Unassembled WGS sequence"/>
</dbReference>
<evidence type="ECO:0000256" key="6">
    <source>
        <dbReference type="ARBA" id="ARBA00022755"/>
    </source>
</evidence>
<dbReference type="InterPro" id="IPR001674">
    <property type="entry name" value="GMP_synth_C"/>
</dbReference>
<feature type="active site" evidence="9">
    <location>
        <position position="190"/>
    </location>
</feature>
<keyword evidence="5 9" id="KW-0332">GMP biosynthesis</keyword>
<dbReference type="GO" id="GO:0005829">
    <property type="term" value="C:cytosol"/>
    <property type="evidence" value="ECO:0007669"/>
    <property type="project" value="TreeGrafter"/>
</dbReference>
<dbReference type="InterPro" id="IPR022955">
    <property type="entry name" value="GMP_synthase"/>
</dbReference>
<dbReference type="FunFam" id="3.40.50.880:FF:000001">
    <property type="entry name" value="GMP synthase [glutamine-hydrolyzing]"/>
    <property type="match status" value="1"/>
</dbReference>
<dbReference type="PROSITE" id="PS51553">
    <property type="entry name" value="GMPS_ATP_PPASE"/>
    <property type="match status" value="1"/>
</dbReference>
<keyword evidence="4 9" id="KW-0547">Nucleotide-binding</keyword>
<proteinExistence type="inferred from homology"/>
<dbReference type="EC" id="6.3.5.2" evidence="9"/>
<dbReference type="AlphaFoldDB" id="A0A0G0B0E8"/>
<feature type="binding site" evidence="10">
    <location>
        <begin position="241"/>
        <end position="247"/>
    </location>
    <ligand>
        <name>ATP</name>
        <dbReference type="ChEBI" id="CHEBI:30616"/>
    </ligand>
</feature>
<dbReference type="PANTHER" id="PTHR11922:SF2">
    <property type="entry name" value="GMP SYNTHASE [GLUTAMINE-HYDROLYZING]"/>
    <property type="match status" value="1"/>
</dbReference>
<dbReference type="SUPFAM" id="SSF54810">
    <property type="entry name" value="GMP synthetase C-terminal dimerisation domain"/>
    <property type="match status" value="1"/>
</dbReference>
<name>A0A0G0B0E8_9BACT</name>
<evidence type="ECO:0000259" key="11">
    <source>
        <dbReference type="PROSITE" id="PS51553"/>
    </source>
</evidence>
<comment type="function">
    <text evidence="1 9">Catalyzes the synthesis of GMP from XMP.</text>
</comment>
<evidence type="ECO:0000256" key="8">
    <source>
        <dbReference type="ARBA" id="ARBA00022962"/>
    </source>
</evidence>
<evidence type="ECO:0000256" key="5">
    <source>
        <dbReference type="ARBA" id="ARBA00022749"/>
    </source>
</evidence>
<dbReference type="Gene3D" id="3.40.50.620">
    <property type="entry name" value="HUPs"/>
    <property type="match status" value="1"/>
</dbReference>
<keyword evidence="3 9" id="KW-0436">Ligase</keyword>
<evidence type="ECO:0000313" key="12">
    <source>
        <dbReference type="EMBL" id="KKP62923.1"/>
    </source>
</evidence>
<dbReference type="SUPFAM" id="SSF52317">
    <property type="entry name" value="Class I glutamine amidotransferase-like"/>
    <property type="match status" value="1"/>
</dbReference>
<keyword evidence="8 9" id="KW-0315">Glutamine amidotransferase</keyword>
<evidence type="ECO:0000256" key="9">
    <source>
        <dbReference type="HAMAP-Rule" id="MF_00344"/>
    </source>
</evidence>
<dbReference type="CDD" id="cd01997">
    <property type="entry name" value="GMP_synthase_C"/>
    <property type="match status" value="1"/>
</dbReference>
<dbReference type="Pfam" id="PF02568">
    <property type="entry name" value="ThiI"/>
    <property type="match status" value="1"/>
</dbReference>
<dbReference type="NCBIfam" id="TIGR00884">
    <property type="entry name" value="guaA_Cterm"/>
    <property type="match status" value="1"/>
</dbReference>
<dbReference type="Pfam" id="PF00117">
    <property type="entry name" value="GATase"/>
    <property type="match status" value="1"/>
</dbReference>
<gene>
    <name evidence="9" type="primary">guaA</name>
    <name evidence="12" type="ORF">UR56_C0003G0030</name>
</gene>
<dbReference type="NCBIfam" id="NF000848">
    <property type="entry name" value="PRK00074.1"/>
    <property type="match status" value="1"/>
</dbReference>
<dbReference type="PRINTS" id="PR00096">
    <property type="entry name" value="GATASE"/>
</dbReference>
<dbReference type="GO" id="GO:0003921">
    <property type="term" value="F:GMP synthase activity"/>
    <property type="evidence" value="ECO:0007669"/>
    <property type="project" value="InterPro"/>
</dbReference>
<dbReference type="Gene3D" id="3.30.300.10">
    <property type="match status" value="1"/>
</dbReference>
<dbReference type="InterPro" id="IPR025777">
    <property type="entry name" value="GMPS_ATP_PPase_dom"/>
</dbReference>
<dbReference type="PROSITE" id="PS51273">
    <property type="entry name" value="GATASE_TYPE_1"/>
    <property type="match status" value="1"/>
</dbReference>
<dbReference type="FunFam" id="3.30.300.10:FF:000002">
    <property type="entry name" value="GMP synthase [glutamine-hydrolyzing]"/>
    <property type="match status" value="1"/>
</dbReference>
<protein>
    <recommendedName>
        <fullName evidence="9">GMP synthase [glutamine-hydrolyzing]</fullName>
        <ecNumber evidence="9">6.3.5.2</ecNumber>
    </recommendedName>
    <alternativeName>
        <fullName evidence="9">GMP synthetase</fullName>
    </alternativeName>
    <alternativeName>
        <fullName evidence="9">Glutamine amidotransferase</fullName>
    </alternativeName>
</protein>
<evidence type="ECO:0000256" key="7">
    <source>
        <dbReference type="ARBA" id="ARBA00022840"/>
    </source>
</evidence>
<feature type="domain" description="GMPS ATP-PPase" evidence="11">
    <location>
        <begin position="214"/>
        <end position="403"/>
    </location>
</feature>
<dbReference type="PANTHER" id="PTHR11922">
    <property type="entry name" value="GMP SYNTHASE-RELATED"/>
    <property type="match status" value="1"/>
</dbReference>
<sequence>MPHRFFQINIGCGLKYLFMIVIVDFGSQTTHLIGRRIRDLGVKSEIVLPQDAFKSIKKLAPRGIILSGGPASVFGKEALLVDKAIFELGIPTLGICYGLEVLGQMLGGKVAPGKKKEYGPAYVRLNRTSAGKPALLFKDIPDKLRVWMSHFDQVVKLPKGMIGLGSTNAVKYAAFADEKKKIYGIMFHPEVHHTEFGQEILNNFVIKICGENPLLGTKKIEEIKDYLKKEIGEDKAVCALSGGIDSSVAAFLTYQVIGKKLTCFYVDTGMMRIGETDEVINTFKNKLKLPLVVIDGKKDFLTALKGVIDPEEKRAVIGETFIRIFEREAKKIGAKILVQGTIYPDVIESQGTKHSHKIKTHHNVGGIPEKHGFKLVEPLRMFYKDEVRKIAVESKFPPEMVTRHVFPGPGLAVRLIGEVTEKKLDILKRADAIVIEEIKRAGLYDQIWMAFAVFTGVKTTGVTGDERKYGELIAVRAIESKDTMTSDWVRLPYDVLAKISERIVTEVFEVVRVVYDITTKPPATMEWE</sequence>
<comment type="pathway">
    <text evidence="2 9">Purine metabolism; GMP biosynthesis; GMP from XMP (L-Gln route): step 1/1.</text>
</comment>
<comment type="caution">
    <text evidence="12">The sequence shown here is derived from an EMBL/GenBank/DDBJ whole genome shotgun (WGS) entry which is preliminary data.</text>
</comment>
<comment type="catalytic activity">
    <reaction evidence="9">
        <text>XMP + L-glutamine + ATP + H2O = GMP + L-glutamate + AMP + diphosphate + 2 H(+)</text>
        <dbReference type="Rhea" id="RHEA:11680"/>
        <dbReference type="ChEBI" id="CHEBI:15377"/>
        <dbReference type="ChEBI" id="CHEBI:15378"/>
        <dbReference type="ChEBI" id="CHEBI:29985"/>
        <dbReference type="ChEBI" id="CHEBI:30616"/>
        <dbReference type="ChEBI" id="CHEBI:33019"/>
        <dbReference type="ChEBI" id="CHEBI:57464"/>
        <dbReference type="ChEBI" id="CHEBI:58115"/>
        <dbReference type="ChEBI" id="CHEBI:58359"/>
        <dbReference type="ChEBI" id="CHEBI:456215"/>
        <dbReference type="EC" id="6.3.5.2"/>
    </reaction>
</comment>
<dbReference type="InterPro" id="IPR020536">
    <property type="entry name" value="ThiI_AANH"/>
</dbReference>
<organism evidence="12 13">
    <name type="scientific">Candidatus Roizmanbacteria bacterium GW2011_GWC2_34_23</name>
    <dbReference type="NCBI Taxonomy" id="1618484"/>
    <lineage>
        <taxon>Bacteria</taxon>
        <taxon>Candidatus Roizmaniibacteriota</taxon>
    </lineage>
</organism>
<dbReference type="CDD" id="cd01742">
    <property type="entry name" value="GATase1_GMP_Synthase"/>
    <property type="match status" value="1"/>
</dbReference>
<dbReference type="InterPro" id="IPR014729">
    <property type="entry name" value="Rossmann-like_a/b/a_fold"/>
</dbReference>
<dbReference type="InterPro" id="IPR029062">
    <property type="entry name" value="Class_I_gatase-like"/>
</dbReference>
<dbReference type="PATRIC" id="fig|1618484.3.peg.176"/>
<evidence type="ECO:0000256" key="1">
    <source>
        <dbReference type="ARBA" id="ARBA00002332"/>
    </source>
</evidence>
<dbReference type="Pfam" id="PF00958">
    <property type="entry name" value="GMP_synt_C"/>
    <property type="match status" value="1"/>
</dbReference>
<dbReference type="GO" id="GO:0005524">
    <property type="term" value="F:ATP binding"/>
    <property type="evidence" value="ECO:0007669"/>
    <property type="project" value="UniProtKB-UniRule"/>
</dbReference>
<dbReference type="GO" id="GO:0004810">
    <property type="term" value="F:CCA tRNA nucleotidyltransferase activity"/>
    <property type="evidence" value="ECO:0007669"/>
    <property type="project" value="InterPro"/>
</dbReference>
<evidence type="ECO:0000256" key="2">
    <source>
        <dbReference type="ARBA" id="ARBA00005153"/>
    </source>
</evidence>
<accession>A0A0G0B0E8</accession>
<feature type="active site" description="Nucleophile" evidence="9">
    <location>
        <position position="96"/>
    </location>
</feature>
<dbReference type="InterPro" id="IPR017926">
    <property type="entry name" value="GATASE"/>
</dbReference>
<evidence type="ECO:0000256" key="3">
    <source>
        <dbReference type="ARBA" id="ARBA00022598"/>
    </source>
</evidence>
<dbReference type="SUPFAM" id="SSF52402">
    <property type="entry name" value="Adenine nucleotide alpha hydrolases-like"/>
    <property type="match status" value="1"/>
</dbReference>